<dbReference type="PROSITE" id="PS00383">
    <property type="entry name" value="TYR_PHOSPHATASE_1"/>
    <property type="match status" value="1"/>
</dbReference>
<comment type="caution">
    <text evidence="3">The sequence shown here is derived from an EMBL/GenBank/DDBJ whole genome shotgun (WGS) entry which is preliminary data.</text>
</comment>
<dbReference type="Pfam" id="PF13350">
    <property type="entry name" value="Y_phosphatase3"/>
    <property type="match status" value="1"/>
</dbReference>
<sequence>MNDLRVLPLEAVNNFRDYGGYVGADGRRVKTGLLWRSAQHGEASDADLDTIHALGITRVIDLRGPSERDASPCRRHPEFNAEVRFHPEETAGLALHTEAADGAFTLADARAAMLRLYEGIGYRENLVPMLKVYFELLGRSAEPSLVHCVAGKDRTGFAVAMLQSALGVHHDDIVGDYLATNSASRLDERIASGAFRDMPRYAAFDADTVRALWGVEPAYLDKSFAAIADRSGSVETYLERVLGIDAAKRDSLRSLYLES</sequence>
<dbReference type="InterPro" id="IPR016130">
    <property type="entry name" value="Tyr_Pase_AS"/>
</dbReference>
<dbReference type="SUPFAM" id="SSF52799">
    <property type="entry name" value="(Phosphotyrosine protein) phosphatases II"/>
    <property type="match status" value="1"/>
</dbReference>
<name>A0ABV6PGX4_9SPHN</name>
<dbReference type="PANTHER" id="PTHR31126:SF1">
    <property type="entry name" value="TYROSINE SPECIFIC PROTEIN PHOSPHATASES DOMAIN-CONTAINING PROTEIN"/>
    <property type="match status" value="1"/>
</dbReference>
<gene>
    <name evidence="3" type="ORF">ACFFF7_06625</name>
</gene>
<dbReference type="Proteomes" id="UP001589943">
    <property type="component" value="Unassembled WGS sequence"/>
</dbReference>
<keyword evidence="3" id="KW-0378">Hydrolase</keyword>
<evidence type="ECO:0000256" key="1">
    <source>
        <dbReference type="ARBA" id="ARBA00009580"/>
    </source>
</evidence>
<dbReference type="InterPro" id="IPR029021">
    <property type="entry name" value="Prot-tyrosine_phosphatase-like"/>
</dbReference>
<dbReference type="EC" id="3.1.3.48" evidence="3"/>
<proteinExistence type="inferred from homology"/>
<dbReference type="InterPro" id="IPR026893">
    <property type="entry name" value="Tyr/Ser_Pase_IphP-type"/>
</dbReference>
<evidence type="ECO:0000313" key="3">
    <source>
        <dbReference type="EMBL" id="MFC0589083.1"/>
    </source>
</evidence>
<dbReference type="PANTHER" id="PTHR31126">
    <property type="entry name" value="TYROSINE-PROTEIN PHOSPHATASE"/>
    <property type="match status" value="1"/>
</dbReference>
<dbReference type="PROSITE" id="PS50056">
    <property type="entry name" value="TYR_PHOSPHATASE_2"/>
    <property type="match status" value="1"/>
</dbReference>
<organism evidence="3 4">
    <name type="scientific">Novosphingobium aquiterrae</name>
    <dbReference type="NCBI Taxonomy" id="624388"/>
    <lineage>
        <taxon>Bacteria</taxon>
        <taxon>Pseudomonadati</taxon>
        <taxon>Pseudomonadota</taxon>
        <taxon>Alphaproteobacteria</taxon>
        <taxon>Sphingomonadales</taxon>
        <taxon>Sphingomonadaceae</taxon>
        <taxon>Novosphingobium</taxon>
    </lineage>
</organism>
<evidence type="ECO:0000313" key="4">
    <source>
        <dbReference type="Proteomes" id="UP001589943"/>
    </source>
</evidence>
<dbReference type="RefSeq" id="WP_379480589.1">
    <property type="nucleotide sequence ID" value="NZ_JBHLTL010000004.1"/>
</dbReference>
<dbReference type="Gene3D" id="3.90.190.10">
    <property type="entry name" value="Protein tyrosine phosphatase superfamily"/>
    <property type="match status" value="1"/>
</dbReference>
<accession>A0ABV6PGX4</accession>
<dbReference type="GO" id="GO:0004725">
    <property type="term" value="F:protein tyrosine phosphatase activity"/>
    <property type="evidence" value="ECO:0007669"/>
    <property type="project" value="UniProtKB-EC"/>
</dbReference>
<evidence type="ECO:0000259" key="2">
    <source>
        <dbReference type="PROSITE" id="PS50056"/>
    </source>
</evidence>
<feature type="domain" description="Tyrosine specific protein phosphatases" evidence="2">
    <location>
        <begin position="124"/>
        <end position="161"/>
    </location>
</feature>
<dbReference type="InterPro" id="IPR000387">
    <property type="entry name" value="Tyr_Pase_dom"/>
</dbReference>
<dbReference type="EMBL" id="JBHLTL010000004">
    <property type="protein sequence ID" value="MFC0589083.1"/>
    <property type="molecule type" value="Genomic_DNA"/>
</dbReference>
<keyword evidence="4" id="KW-1185">Reference proteome</keyword>
<comment type="similarity">
    <text evidence="1">Belongs to the protein-tyrosine phosphatase family.</text>
</comment>
<protein>
    <submittedName>
        <fullName evidence="3">Tyrosine-protein phosphatase</fullName>
        <ecNumber evidence="3">3.1.3.48</ecNumber>
    </submittedName>
</protein>
<reference evidence="3 4" key="1">
    <citation type="submission" date="2024-09" db="EMBL/GenBank/DDBJ databases">
        <authorList>
            <person name="Sun Q."/>
            <person name="Mori K."/>
        </authorList>
    </citation>
    <scope>NUCLEOTIDE SEQUENCE [LARGE SCALE GENOMIC DNA]</scope>
    <source>
        <strain evidence="3 4">NCAIM B.02537</strain>
    </source>
</reference>